<keyword evidence="3" id="KW-1185">Reference proteome</keyword>
<gene>
    <name evidence="2" type="ORF">ElyMa_002075900</name>
</gene>
<dbReference type="Proteomes" id="UP000762676">
    <property type="component" value="Unassembled WGS sequence"/>
</dbReference>
<dbReference type="Gene3D" id="1.20.140.100">
    <property type="entry name" value="Dynein heavy chain, N-terminal domain 2"/>
    <property type="match status" value="1"/>
</dbReference>
<dbReference type="PANTHER" id="PTHR22878:SF67">
    <property type="entry name" value="DYNEIN AXONEMAL HEAVY CHAIN 6"/>
    <property type="match status" value="1"/>
</dbReference>
<dbReference type="FunFam" id="1.20.140.100:FF:000004">
    <property type="entry name" value="Dynein axonemal heavy chain 6"/>
    <property type="match status" value="1"/>
</dbReference>
<dbReference type="GO" id="GO:0045505">
    <property type="term" value="F:dynein intermediate chain binding"/>
    <property type="evidence" value="ECO:0007669"/>
    <property type="project" value="InterPro"/>
</dbReference>
<proteinExistence type="predicted"/>
<comment type="caution">
    <text evidence="2">The sequence shown here is derived from an EMBL/GenBank/DDBJ whole genome shotgun (WGS) entry which is preliminary data.</text>
</comment>
<evidence type="ECO:0000259" key="1">
    <source>
        <dbReference type="Pfam" id="PF08393"/>
    </source>
</evidence>
<evidence type="ECO:0000313" key="3">
    <source>
        <dbReference type="Proteomes" id="UP000762676"/>
    </source>
</evidence>
<dbReference type="GO" id="GO:0051959">
    <property type="term" value="F:dynein light intermediate chain binding"/>
    <property type="evidence" value="ECO:0007669"/>
    <property type="project" value="InterPro"/>
</dbReference>
<reference evidence="2 3" key="1">
    <citation type="journal article" date="2021" name="Elife">
        <title>Chloroplast acquisition without the gene transfer in kleptoplastic sea slugs, Plakobranchus ocellatus.</title>
        <authorList>
            <person name="Maeda T."/>
            <person name="Takahashi S."/>
            <person name="Yoshida T."/>
            <person name="Shimamura S."/>
            <person name="Takaki Y."/>
            <person name="Nagai Y."/>
            <person name="Toyoda A."/>
            <person name="Suzuki Y."/>
            <person name="Arimoto A."/>
            <person name="Ishii H."/>
            <person name="Satoh N."/>
            <person name="Nishiyama T."/>
            <person name="Hasebe M."/>
            <person name="Maruyama T."/>
            <person name="Minagawa J."/>
            <person name="Obokata J."/>
            <person name="Shigenobu S."/>
        </authorList>
    </citation>
    <scope>NUCLEOTIDE SEQUENCE [LARGE SCALE GENOMIC DNA]</scope>
</reference>
<dbReference type="GO" id="GO:0007018">
    <property type="term" value="P:microtubule-based movement"/>
    <property type="evidence" value="ECO:0007669"/>
    <property type="project" value="InterPro"/>
</dbReference>
<name>A0AAV4FD16_9GAST</name>
<organism evidence="2 3">
    <name type="scientific">Elysia marginata</name>
    <dbReference type="NCBI Taxonomy" id="1093978"/>
    <lineage>
        <taxon>Eukaryota</taxon>
        <taxon>Metazoa</taxon>
        <taxon>Spiralia</taxon>
        <taxon>Lophotrochozoa</taxon>
        <taxon>Mollusca</taxon>
        <taxon>Gastropoda</taxon>
        <taxon>Heterobranchia</taxon>
        <taxon>Euthyneura</taxon>
        <taxon>Panpulmonata</taxon>
        <taxon>Sacoglossa</taxon>
        <taxon>Placobranchoidea</taxon>
        <taxon>Plakobranchidae</taxon>
        <taxon>Elysia</taxon>
    </lineage>
</organism>
<dbReference type="PANTHER" id="PTHR22878">
    <property type="entry name" value="DYNEIN HEAVY CHAIN 6, AXONEMAL-LIKE-RELATED"/>
    <property type="match status" value="1"/>
</dbReference>
<dbReference type="InterPro" id="IPR026983">
    <property type="entry name" value="DHC"/>
</dbReference>
<accession>A0AAV4FD16</accession>
<protein>
    <submittedName>
        <fullName evidence="2">Dynein heavy chain 6, axonemal</fullName>
    </submittedName>
</protein>
<dbReference type="InterPro" id="IPR042222">
    <property type="entry name" value="Dynein_2_N"/>
</dbReference>
<dbReference type="Pfam" id="PF08393">
    <property type="entry name" value="DHC_N2"/>
    <property type="match status" value="1"/>
</dbReference>
<dbReference type="AlphaFoldDB" id="A0AAV4FD16"/>
<evidence type="ECO:0000313" key="2">
    <source>
        <dbReference type="EMBL" id="GFR70578.1"/>
    </source>
</evidence>
<dbReference type="InterPro" id="IPR013602">
    <property type="entry name" value="Dynein_heavy_linker"/>
</dbReference>
<dbReference type="GO" id="GO:0030286">
    <property type="term" value="C:dynein complex"/>
    <property type="evidence" value="ECO:0007669"/>
    <property type="project" value="InterPro"/>
</dbReference>
<sequence length="170" mass="19851">MQVDRWVIDSWKSTEFIVLPHKDSKDVFILGNTDDIQQLLDDSNINIATIASSRHVGPIKSQVDEWQRDLDLFYKTLDEWLNCQRSWLYLESIFSAPDIQRQLPSEAKMFMQVDKSYKDVMRKVNKVPLAIRAATQPGLLETFQNNNGLLDQIMKCLEAYLESKRVIFPR</sequence>
<dbReference type="EMBL" id="BMAT01004223">
    <property type="protein sequence ID" value="GFR70578.1"/>
    <property type="molecule type" value="Genomic_DNA"/>
</dbReference>
<feature type="domain" description="Dynein heavy chain linker" evidence="1">
    <location>
        <begin position="8"/>
        <end position="170"/>
    </location>
</feature>